<keyword evidence="7" id="KW-0998">Cell outer membrane</keyword>
<organism evidence="9 10">
    <name type="scientific">Kaistella flava</name>
    <name type="common">ex Peng et al. 2021</name>
    <dbReference type="NCBI Taxonomy" id="2038776"/>
    <lineage>
        <taxon>Bacteria</taxon>
        <taxon>Pseudomonadati</taxon>
        <taxon>Bacteroidota</taxon>
        <taxon>Flavobacteriia</taxon>
        <taxon>Flavobacteriales</taxon>
        <taxon>Weeksellaceae</taxon>
        <taxon>Chryseobacterium group</taxon>
        <taxon>Kaistella</taxon>
    </lineage>
</organism>
<gene>
    <name evidence="9" type="ORF">Q73A0000_16490</name>
</gene>
<dbReference type="InterPro" id="IPR003423">
    <property type="entry name" value="OMP_efflux"/>
</dbReference>
<evidence type="ECO:0000256" key="1">
    <source>
        <dbReference type="ARBA" id="ARBA00004442"/>
    </source>
</evidence>
<dbReference type="RefSeq" id="WP_193812013.1">
    <property type="nucleotide sequence ID" value="NZ_CP040442.1"/>
</dbReference>
<dbReference type="GO" id="GO:0015288">
    <property type="term" value="F:porin activity"/>
    <property type="evidence" value="ECO:0007669"/>
    <property type="project" value="TreeGrafter"/>
</dbReference>
<dbReference type="GO" id="GO:0015562">
    <property type="term" value="F:efflux transmembrane transporter activity"/>
    <property type="evidence" value="ECO:0007669"/>
    <property type="project" value="InterPro"/>
</dbReference>
<evidence type="ECO:0000256" key="5">
    <source>
        <dbReference type="ARBA" id="ARBA00022692"/>
    </source>
</evidence>
<keyword evidence="6" id="KW-0472">Membrane</keyword>
<dbReference type="EMBL" id="CP040442">
    <property type="protein sequence ID" value="QOW11843.1"/>
    <property type="molecule type" value="Genomic_DNA"/>
</dbReference>
<keyword evidence="4" id="KW-1134">Transmembrane beta strand</keyword>
<keyword evidence="8" id="KW-0732">Signal</keyword>
<evidence type="ECO:0000313" key="9">
    <source>
        <dbReference type="EMBL" id="QOW11843.1"/>
    </source>
</evidence>
<comment type="subcellular location">
    <subcellularLocation>
        <location evidence="1">Cell outer membrane</location>
    </subcellularLocation>
</comment>
<dbReference type="Pfam" id="PF02321">
    <property type="entry name" value="OEP"/>
    <property type="match status" value="2"/>
</dbReference>
<evidence type="ECO:0000256" key="8">
    <source>
        <dbReference type="SAM" id="SignalP"/>
    </source>
</evidence>
<dbReference type="PANTHER" id="PTHR30026">
    <property type="entry name" value="OUTER MEMBRANE PROTEIN TOLC"/>
    <property type="match status" value="1"/>
</dbReference>
<dbReference type="KEGG" id="kfa:Q73A0000_16490"/>
<dbReference type="PANTHER" id="PTHR30026:SF20">
    <property type="entry name" value="OUTER MEMBRANE PROTEIN TOLC"/>
    <property type="match status" value="1"/>
</dbReference>
<dbReference type="Gene3D" id="1.20.1600.10">
    <property type="entry name" value="Outer membrane efflux proteins (OEP)"/>
    <property type="match status" value="1"/>
</dbReference>
<evidence type="ECO:0000256" key="4">
    <source>
        <dbReference type="ARBA" id="ARBA00022452"/>
    </source>
</evidence>
<dbReference type="Proteomes" id="UP000594195">
    <property type="component" value="Chromosome"/>
</dbReference>
<keyword evidence="5" id="KW-0812">Transmembrane</keyword>
<evidence type="ECO:0000256" key="7">
    <source>
        <dbReference type="ARBA" id="ARBA00023237"/>
    </source>
</evidence>
<protein>
    <submittedName>
        <fullName evidence="9">TolC family protein</fullName>
    </submittedName>
</protein>
<feature type="signal peptide" evidence="8">
    <location>
        <begin position="1"/>
        <end position="18"/>
    </location>
</feature>
<dbReference type="GO" id="GO:0009279">
    <property type="term" value="C:cell outer membrane"/>
    <property type="evidence" value="ECO:0007669"/>
    <property type="project" value="UniProtKB-SubCell"/>
</dbReference>
<keyword evidence="3" id="KW-0813">Transport</keyword>
<dbReference type="GO" id="GO:1990281">
    <property type="term" value="C:efflux pump complex"/>
    <property type="evidence" value="ECO:0007669"/>
    <property type="project" value="TreeGrafter"/>
</dbReference>
<dbReference type="SUPFAM" id="SSF56954">
    <property type="entry name" value="Outer membrane efflux proteins (OEP)"/>
    <property type="match status" value="1"/>
</dbReference>
<evidence type="ECO:0000256" key="3">
    <source>
        <dbReference type="ARBA" id="ARBA00022448"/>
    </source>
</evidence>
<evidence type="ECO:0000256" key="2">
    <source>
        <dbReference type="ARBA" id="ARBA00007613"/>
    </source>
</evidence>
<accession>A0A7M2YEL0</accession>
<comment type="similarity">
    <text evidence="2">Belongs to the outer membrane factor (OMF) (TC 1.B.17) family.</text>
</comment>
<dbReference type="InterPro" id="IPR051906">
    <property type="entry name" value="TolC-like"/>
</dbReference>
<evidence type="ECO:0000313" key="10">
    <source>
        <dbReference type="Proteomes" id="UP000594195"/>
    </source>
</evidence>
<keyword evidence="10" id="KW-1185">Reference proteome</keyword>
<sequence length="430" mass="48482">MRTTASIFLFLTSIFGMAQQEQLPLSDAISLTIANNPKLKKGQALINAAAARIQQSKSNYYPQLSANGNYTRIDPTGFVPFPTAQGVQNLSFIPNDNYNANVTLQMNLFDFGRTATGVKIAENGEQISETSLQLKKQELALKTIQVFYQIHFLQQAILVQQKQLDALQLTLKQTKELKDNGEATNFELLTTEVKIASAENKMSDLMTSLDIAFIQMEQLTGAQNLKYKEFVNDWLEVKQPDSLSTEHSIDNRPEYKLAKLQEETAALQEKLARKNYNPYLFANVQGGYKNAIQPNINELKLNYVAVAQLTIPIFSGFKNKYMLQEAKANKEAARFETQDTEVNINAEIAQTLENLKNSFDKIARSQLQVEQARRATEIAQKKYKNGLLTNLDLLDFENSLAEAEINQLNVIFAYTLNSFQLKKAMGISLY</sequence>
<dbReference type="AlphaFoldDB" id="A0A7M2YEL0"/>
<feature type="chain" id="PRO_5032890495" evidence="8">
    <location>
        <begin position="19"/>
        <end position="430"/>
    </location>
</feature>
<reference evidence="9 10" key="1">
    <citation type="submission" date="2019-05" db="EMBL/GenBank/DDBJ databases">
        <title>Chryseobacterium sp. isolated from King George Island, maritime Antarctica.</title>
        <authorList>
            <person name="Peng X."/>
        </authorList>
    </citation>
    <scope>NUCLEOTIDE SEQUENCE [LARGE SCALE GENOMIC DNA]</scope>
    <source>
        <strain evidence="9 10">7-3A</strain>
    </source>
</reference>
<proteinExistence type="inferred from homology"/>
<evidence type="ECO:0000256" key="6">
    <source>
        <dbReference type="ARBA" id="ARBA00023136"/>
    </source>
</evidence>
<name>A0A7M2YEL0_9FLAO</name>